<feature type="chain" id="PRO_5042116121" description="Lysosomal Pro-X carboxypeptidase" evidence="18">
    <location>
        <begin position="25"/>
        <end position="488"/>
    </location>
</feature>
<dbReference type="InterPro" id="IPR008758">
    <property type="entry name" value="Peptidase_S28"/>
</dbReference>
<evidence type="ECO:0000256" key="1">
    <source>
        <dbReference type="ARBA" id="ARBA00004371"/>
    </source>
</evidence>
<keyword evidence="9" id="KW-1015">Disulfide bond</keyword>
<keyword evidence="5" id="KW-0645">Protease</keyword>
<keyword evidence="7" id="KW-0378">Hydrolase</keyword>
<dbReference type="InterPro" id="IPR042269">
    <property type="entry name" value="Ser_carbopepase_S28_SKS"/>
</dbReference>
<evidence type="ECO:0000256" key="6">
    <source>
        <dbReference type="ARBA" id="ARBA00022729"/>
    </source>
</evidence>
<evidence type="ECO:0000256" key="18">
    <source>
        <dbReference type="SAM" id="SignalP"/>
    </source>
</evidence>
<reference evidence="19" key="2">
    <citation type="journal article" date="2021" name="Genome Biol. Evol.">
        <title>Developing a high-quality reference genome for a parasitic bivalve with doubly uniparental inheritance (Bivalvia: Unionida).</title>
        <authorList>
            <person name="Smith C.H."/>
        </authorList>
    </citation>
    <scope>NUCLEOTIDE SEQUENCE</scope>
    <source>
        <strain evidence="19">CHS0354</strain>
        <tissue evidence="19">Mantle</tissue>
    </source>
</reference>
<evidence type="ECO:0000256" key="13">
    <source>
        <dbReference type="ARBA" id="ARBA00059701"/>
    </source>
</evidence>
<name>A0AAE0SSM5_9BIVA</name>
<proteinExistence type="inferred from homology"/>
<dbReference type="Proteomes" id="UP001195483">
    <property type="component" value="Unassembled WGS sequence"/>
</dbReference>
<comment type="caution">
    <text evidence="19">The sequence shown here is derived from an EMBL/GenBank/DDBJ whole genome shotgun (WGS) entry which is preliminary data.</text>
</comment>
<evidence type="ECO:0000256" key="11">
    <source>
        <dbReference type="ARBA" id="ARBA00023228"/>
    </source>
</evidence>
<keyword evidence="10" id="KW-0325">Glycoprotein</keyword>
<keyword evidence="4" id="KW-0121">Carboxypeptidase</keyword>
<comment type="subcellular location">
    <subcellularLocation>
        <location evidence="1">Lysosome</location>
    </subcellularLocation>
</comment>
<evidence type="ECO:0000256" key="7">
    <source>
        <dbReference type="ARBA" id="ARBA00022801"/>
    </source>
</evidence>
<comment type="subunit">
    <text evidence="3">Homodimer.</text>
</comment>
<keyword evidence="6 18" id="KW-0732">Signal</keyword>
<keyword evidence="11" id="KW-0458">Lysosome</keyword>
<comment type="similarity">
    <text evidence="2">Belongs to the peptidase S28 family.</text>
</comment>
<dbReference type="GO" id="GO:0004185">
    <property type="term" value="F:serine-type carboxypeptidase activity"/>
    <property type="evidence" value="ECO:0007669"/>
    <property type="project" value="UniProtKB-EC"/>
</dbReference>
<evidence type="ECO:0000256" key="16">
    <source>
        <dbReference type="ARBA" id="ARBA00076475"/>
    </source>
</evidence>
<dbReference type="InterPro" id="IPR029058">
    <property type="entry name" value="AB_hydrolase_fold"/>
</dbReference>
<evidence type="ECO:0000256" key="10">
    <source>
        <dbReference type="ARBA" id="ARBA00023180"/>
    </source>
</evidence>
<evidence type="ECO:0000256" key="14">
    <source>
        <dbReference type="ARBA" id="ARBA00066456"/>
    </source>
</evidence>
<evidence type="ECO:0000256" key="5">
    <source>
        <dbReference type="ARBA" id="ARBA00022670"/>
    </source>
</evidence>
<dbReference type="Pfam" id="PF05577">
    <property type="entry name" value="Peptidase_S28"/>
    <property type="match status" value="1"/>
</dbReference>
<dbReference type="Gene3D" id="3.40.50.1820">
    <property type="entry name" value="alpha/beta hydrolase"/>
    <property type="match status" value="1"/>
</dbReference>
<protein>
    <recommendedName>
        <fullName evidence="15">Lysosomal Pro-X carboxypeptidase</fullName>
        <ecNumber evidence="14">3.4.16.2</ecNumber>
    </recommendedName>
    <alternativeName>
        <fullName evidence="17">Proline carboxypeptidase</fullName>
    </alternativeName>
    <alternativeName>
        <fullName evidence="16">Prolylcarboxypeptidase</fullName>
    </alternativeName>
</protein>
<evidence type="ECO:0000256" key="9">
    <source>
        <dbReference type="ARBA" id="ARBA00023157"/>
    </source>
</evidence>
<evidence type="ECO:0000313" key="19">
    <source>
        <dbReference type="EMBL" id="KAK3597502.1"/>
    </source>
</evidence>
<dbReference type="EC" id="3.4.16.2" evidence="14"/>
<dbReference type="AlphaFoldDB" id="A0AAE0SSM5"/>
<dbReference type="GO" id="GO:0008239">
    <property type="term" value="F:dipeptidyl-peptidase activity"/>
    <property type="evidence" value="ECO:0007669"/>
    <property type="project" value="TreeGrafter"/>
</dbReference>
<comment type="function">
    <text evidence="13">Cleaves C-terminal amino acids linked to proline in peptides such as angiotensin II, III and des-Arg9-bradykinin. This cleavage occurs at acidic pH, but enzymatic activity is retained with some substrates at neutral pH.</text>
</comment>
<evidence type="ECO:0000256" key="12">
    <source>
        <dbReference type="ARBA" id="ARBA00052013"/>
    </source>
</evidence>
<dbReference type="GO" id="GO:0003085">
    <property type="term" value="P:negative regulation of systemic arterial blood pressure"/>
    <property type="evidence" value="ECO:0007669"/>
    <property type="project" value="TreeGrafter"/>
</dbReference>
<comment type="catalytic activity">
    <reaction evidence="12">
        <text>Cleavage of a -Pro-|-Xaa bond to release a C-terminal amino acid.</text>
        <dbReference type="EC" id="3.4.16.2"/>
    </reaction>
</comment>
<dbReference type="EMBL" id="JAEAOA010002351">
    <property type="protein sequence ID" value="KAK3597502.1"/>
    <property type="molecule type" value="Genomic_DNA"/>
</dbReference>
<dbReference type="PANTHER" id="PTHR11010:SF38">
    <property type="entry name" value="LYSOSOMAL PRO-X CARBOXYPEPTIDASE"/>
    <property type="match status" value="1"/>
</dbReference>
<evidence type="ECO:0000256" key="4">
    <source>
        <dbReference type="ARBA" id="ARBA00022645"/>
    </source>
</evidence>
<accession>A0AAE0SSM5</accession>
<dbReference type="GO" id="GO:0043535">
    <property type="term" value="P:regulation of blood vessel endothelial cell migration"/>
    <property type="evidence" value="ECO:0007669"/>
    <property type="project" value="TreeGrafter"/>
</dbReference>
<evidence type="ECO:0000313" key="20">
    <source>
        <dbReference type="Proteomes" id="UP001195483"/>
    </source>
</evidence>
<dbReference type="GO" id="GO:0006508">
    <property type="term" value="P:proteolysis"/>
    <property type="evidence" value="ECO:0007669"/>
    <property type="project" value="UniProtKB-KW"/>
</dbReference>
<keyword evidence="20" id="KW-1185">Reference proteome</keyword>
<evidence type="ECO:0000256" key="3">
    <source>
        <dbReference type="ARBA" id="ARBA00011738"/>
    </source>
</evidence>
<dbReference type="GO" id="GO:0005764">
    <property type="term" value="C:lysosome"/>
    <property type="evidence" value="ECO:0007669"/>
    <property type="project" value="UniProtKB-SubCell"/>
</dbReference>
<dbReference type="PANTHER" id="PTHR11010">
    <property type="entry name" value="PROTEASE S28 PRO-X CARBOXYPEPTIDASE-RELATED"/>
    <property type="match status" value="1"/>
</dbReference>
<gene>
    <name evidence="19" type="ORF">CHS0354_041923</name>
</gene>
<organism evidence="19 20">
    <name type="scientific">Potamilus streckersoni</name>
    <dbReference type="NCBI Taxonomy" id="2493646"/>
    <lineage>
        <taxon>Eukaryota</taxon>
        <taxon>Metazoa</taxon>
        <taxon>Spiralia</taxon>
        <taxon>Lophotrochozoa</taxon>
        <taxon>Mollusca</taxon>
        <taxon>Bivalvia</taxon>
        <taxon>Autobranchia</taxon>
        <taxon>Heteroconchia</taxon>
        <taxon>Palaeoheterodonta</taxon>
        <taxon>Unionida</taxon>
        <taxon>Unionoidea</taxon>
        <taxon>Unionidae</taxon>
        <taxon>Ambleminae</taxon>
        <taxon>Lampsilini</taxon>
        <taxon>Potamilus</taxon>
    </lineage>
</organism>
<dbReference type="Gene3D" id="1.20.120.980">
    <property type="entry name" value="Serine carboxypeptidase S28, SKS domain"/>
    <property type="match status" value="1"/>
</dbReference>
<dbReference type="FunFam" id="1.20.120.980:FF:000002">
    <property type="entry name" value="lysosomal Pro-X carboxypeptidase"/>
    <property type="match status" value="1"/>
</dbReference>
<keyword evidence="8" id="KW-0865">Zymogen</keyword>
<reference evidence="19" key="1">
    <citation type="journal article" date="2021" name="Genome Biol. Evol.">
        <title>A High-Quality Reference Genome for a Parasitic Bivalve with Doubly Uniparental Inheritance (Bivalvia: Unionida).</title>
        <authorList>
            <person name="Smith C.H."/>
        </authorList>
    </citation>
    <scope>NUCLEOTIDE SEQUENCE</scope>
    <source>
        <strain evidence="19">CHS0354</strain>
    </source>
</reference>
<reference evidence="19" key="3">
    <citation type="submission" date="2023-05" db="EMBL/GenBank/DDBJ databases">
        <authorList>
            <person name="Smith C.H."/>
        </authorList>
    </citation>
    <scope>NUCLEOTIDE SEQUENCE</scope>
    <source>
        <strain evidence="19">CHS0354</strain>
        <tissue evidence="19">Mantle</tissue>
    </source>
</reference>
<evidence type="ECO:0000256" key="17">
    <source>
        <dbReference type="ARBA" id="ARBA00076608"/>
    </source>
</evidence>
<feature type="signal peptide" evidence="18">
    <location>
        <begin position="1"/>
        <end position="24"/>
    </location>
</feature>
<evidence type="ECO:0000256" key="15">
    <source>
        <dbReference type="ARBA" id="ARBA00073691"/>
    </source>
</evidence>
<sequence>MAIRKVFSLAVGILVLCLFLCASSSKLKSNKKWHFPRDTRKAFSGYNYKTYYFKQQVDHFGFANVDTFPQRYLLADQYWNHNGGPIFFYTGNEGDISWFCNNTGFMWDIAAEFKALLVFAEHRYYGESIPYGPDAFMNPKNLNYLTSEQALADFADLINYLKSTIPGAAQSPVVAFGGSYGGMLAAWFRMKYPSIVVGALAGSAPILQFSGITGCEAFNEVVTRAFERESVECVNNIRASWQLINSYGITDVGRKLLQEVFHLCQPLNASSEVDTFKDWLAGTWTSLAMVNYPYPANFLEPLPAWPVRECCKYLSNPAESQGLLLDLFAAISVYYNYTGQATCLDISQQGTSSLGDMGWDYQSCTEMVMPMCSNGVSDMFEPMEWNFTQYSDNCYKKWQIKPLLDWITTEYGGKSLESASNIIFSNGLLDPWSSGGVLQSQSRNVIAIRIPDGAHHLDLRSANDQDPYDLQSARVQEVNILKNWLNQV</sequence>
<dbReference type="SUPFAM" id="SSF53474">
    <property type="entry name" value="alpha/beta-Hydrolases"/>
    <property type="match status" value="1"/>
</dbReference>
<evidence type="ECO:0000256" key="2">
    <source>
        <dbReference type="ARBA" id="ARBA00011079"/>
    </source>
</evidence>
<evidence type="ECO:0000256" key="8">
    <source>
        <dbReference type="ARBA" id="ARBA00023145"/>
    </source>
</evidence>